<reference evidence="3" key="1">
    <citation type="journal article" date="2019" name="Int. J. Syst. Evol. Microbiol.">
        <title>The Global Catalogue of Microorganisms (GCM) 10K type strain sequencing project: providing services to taxonomists for standard genome sequencing and annotation.</title>
        <authorList>
            <consortium name="The Broad Institute Genomics Platform"/>
            <consortium name="The Broad Institute Genome Sequencing Center for Infectious Disease"/>
            <person name="Wu L."/>
            <person name="Ma J."/>
        </authorList>
    </citation>
    <scope>NUCLEOTIDE SEQUENCE [LARGE SCALE GENOMIC DNA]</scope>
    <source>
        <strain evidence="3">NBRC 111146</strain>
    </source>
</reference>
<dbReference type="Proteomes" id="UP001157156">
    <property type="component" value="Unassembled WGS sequence"/>
</dbReference>
<evidence type="ECO:0000313" key="2">
    <source>
        <dbReference type="EMBL" id="GLT13922.1"/>
    </source>
</evidence>
<keyword evidence="3" id="KW-1185">Reference proteome</keyword>
<sequence>MKHYSTIIAALCAALFLPTLLSAAEKSMLKPFPNSELSCQSSTQTAKLILKTTNADIIQVKISSKSGNSMSSQVSGNSSNQFQFSAPDLPLNLDLTSSNTTLSYQVIIQNSECQIIEKL</sequence>
<evidence type="ECO:0000256" key="1">
    <source>
        <dbReference type="SAM" id="SignalP"/>
    </source>
</evidence>
<protein>
    <submittedName>
        <fullName evidence="2">Uncharacterized protein</fullName>
    </submittedName>
</protein>
<feature type="chain" id="PRO_5046026918" evidence="1">
    <location>
        <begin position="24"/>
        <end position="119"/>
    </location>
</feature>
<keyword evidence="1" id="KW-0732">Signal</keyword>
<organism evidence="2 3">
    <name type="scientific">Vibrio algivorus</name>
    <dbReference type="NCBI Taxonomy" id="1667024"/>
    <lineage>
        <taxon>Bacteria</taxon>
        <taxon>Pseudomonadati</taxon>
        <taxon>Pseudomonadota</taxon>
        <taxon>Gammaproteobacteria</taxon>
        <taxon>Vibrionales</taxon>
        <taxon>Vibrionaceae</taxon>
        <taxon>Vibrio</taxon>
    </lineage>
</organism>
<comment type="caution">
    <text evidence="2">The sequence shown here is derived from an EMBL/GenBank/DDBJ whole genome shotgun (WGS) entry which is preliminary data.</text>
</comment>
<proteinExistence type="predicted"/>
<name>A0ABQ6ELZ3_9VIBR</name>
<accession>A0ABQ6ELZ3</accession>
<evidence type="ECO:0000313" key="3">
    <source>
        <dbReference type="Proteomes" id="UP001157156"/>
    </source>
</evidence>
<feature type="signal peptide" evidence="1">
    <location>
        <begin position="1"/>
        <end position="23"/>
    </location>
</feature>
<gene>
    <name evidence="2" type="ORF">GCM10007931_08960</name>
</gene>
<dbReference type="EMBL" id="BSPV01000003">
    <property type="protein sequence ID" value="GLT13922.1"/>
    <property type="molecule type" value="Genomic_DNA"/>
</dbReference>